<keyword evidence="1" id="KW-1133">Transmembrane helix</keyword>
<keyword evidence="1" id="KW-0472">Membrane</keyword>
<name>A0A0L0DQK1_THETB</name>
<dbReference type="EMBL" id="GL349488">
    <property type="protein sequence ID" value="KNC54316.1"/>
    <property type="molecule type" value="Genomic_DNA"/>
</dbReference>
<gene>
    <name evidence="2" type="ORF">AMSG_10301</name>
</gene>
<feature type="transmembrane region" description="Helical" evidence="1">
    <location>
        <begin position="409"/>
        <end position="434"/>
    </location>
</feature>
<feature type="transmembrane region" description="Helical" evidence="1">
    <location>
        <begin position="320"/>
        <end position="342"/>
    </location>
</feature>
<reference evidence="2 3" key="1">
    <citation type="submission" date="2010-05" db="EMBL/GenBank/DDBJ databases">
        <title>The Genome Sequence of Thecamonas trahens ATCC 50062.</title>
        <authorList>
            <consortium name="The Broad Institute Genome Sequencing Platform"/>
            <person name="Russ C."/>
            <person name="Cuomo C."/>
            <person name="Shea T."/>
            <person name="Young S.K."/>
            <person name="Zeng Q."/>
            <person name="Koehrsen M."/>
            <person name="Haas B."/>
            <person name="Borodovsky M."/>
            <person name="Guigo R."/>
            <person name="Alvarado L."/>
            <person name="Berlin A."/>
            <person name="Bochicchio J."/>
            <person name="Borenstein D."/>
            <person name="Chapman S."/>
            <person name="Chen Z."/>
            <person name="Freedman E."/>
            <person name="Gellesch M."/>
            <person name="Goldberg J."/>
            <person name="Griggs A."/>
            <person name="Gujja S."/>
            <person name="Heilman E."/>
            <person name="Heiman D."/>
            <person name="Hepburn T."/>
            <person name="Howarth C."/>
            <person name="Jen D."/>
            <person name="Larson L."/>
            <person name="Mehta T."/>
            <person name="Park D."/>
            <person name="Pearson M."/>
            <person name="Roberts A."/>
            <person name="Saif S."/>
            <person name="Shenoy N."/>
            <person name="Sisk P."/>
            <person name="Stolte C."/>
            <person name="Sykes S."/>
            <person name="Thomson T."/>
            <person name="Walk T."/>
            <person name="White J."/>
            <person name="Yandava C."/>
            <person name="Burger G."/>
            <person name="Gray M.W."/>
            <person name="Holland P.W.H."/>
            <person name="King N."/>
            <person name="Lang F.B.F."/>
            <person name="Roger A.J."/>
            <person name="Ruiz-Trillo I."/>
            <person name="Lander E."/>
            <person name="Nusbaum C."/>
        </authorList>
    </citation>
    <scope>NUCLEOTIDE SEQUENCE [LARGE SCALE GENOMIC DNA]</scope>
    <source>
        <strain evidence="2 3">ATCC 50062</strain>
    </source>
</reference>
<keyword evidence="1" id="KW-0812">Transmembrane</keyword>
<accession>A0A0L0DQK1</accession>
<evidence type="ECO:0000313" key="3">
    <source>
        <dbReference type="Proteomes" id="UP000054408"/>
    </source>
</evidence>
<protein>
    <submittedName>
        <fullName evidence="2">Uncharacterized protein</fullName>
    </submittedName>
</protein>
<evidence type="ECO:0000313" key="2">
    <source>
        <dbReference type="EMBL" id="KNC54316.1"/>
    </source>
</evidence>
<dbReference type="AlphaFoldDB" id="A0A0L0DQK1"/>
<keyword evidence="3" id="KW-1185">Reference proteome</keyword>
<evidence type="ECO:0000256" key="1">
    <source>
        <dbReference type="SAM" id="Phobius"/>
    </source>
</evidence>
<organism evidence="2 3">
    <name type="scientific">Thecamonas trahens ATCC 50062</name>
    <dbReference type="NCBI Taxonomy" id="461836"/>
    <lineage>
        <taxon>Eukaryota</taxon>
        <taxon>Apusozoa</taxon>
        <taxon>Apusomonadida</taxon>
        <taxon>Apusomonadidae</taxon>
        <taxon>Thecamonas</taxon>
    </lineage>
</organism>
<dbReference type="RefSeq" id="XP_013753776.1">
    <property type="nucleotide sequence ID" value="XM_013898322.1"/>
</dbReference>
<dbReference type="GeneID" id="25568558"/>
<feature type="transmembrane region" description="Helical" evidence="1">
    <location>
        <begin position="24"/>
        <end position="48"/>
    </location>
</feature>
<proteinExistence type="predicted"/>
<sequence>MGNIASTTVCQQVVDESSFPYTGVALAAGLLPGLLVVAGSSALTQIPAPTDKWQRGHPSGGLLSCAVFFAAVFAAMFVIAAGFTAPGAQQVATLPIVGRDAANVPAMRFGLRITTPCDENASTASRCGASLAVSGAGTSMGNATCSYGELQCVFHTIHEIPAFGTGTQSEVSFTVSGTAANSAVREASFELVSTVYDGDKNRYNNLMWAKDDGGLYVFADGCMAYWGLHMPDDGSGFAVAVNANVRRRCLASGVLGARMLCGGGNSFSFNAPYQQAALGFDPTSVVTSPASTPPRSLTIKLRVSDVVLHSGLITPSAYNAIPGVLAVAATAVVLHTVLRALLGRMVHAMQDAVLGRSSLSSWQATKLGAAIGAWHALVVDGMAVVVWLTVTYPGYSAIRPGNSDSDLNWSVAIGVGSVVALCKAVVTTLLFAVVGRRLFAANSNGGSSLNGRTAVISGTGVRQPAPAYEATPLRS</sequence>
<dbReference type="Proteomes" id="UP000054408">
    <property type="component" value="Unassembled WGS sequence"/>
</dbReference>
<feature type="transmembrane region" description="Helical" evidence="1">
    <location>
        <begin position="60"/>
        <end position="83"/>
    </location>
</feature>
<feature type="transmembrane region" description="Helical" evidence="1">
    <location>
        <begin position="367"/>
        <end position="389"/>
    </location>
</feature>